<evidence type="ECO:0000256" key="3">
    <source>
        <dbReference type="ARBA" id="ARBA00023098"/>
    </source>
</evidence>
<dbReference type="InterPro" id="IPR042099">
    <property type="entry name" value="ANL_N_sf"/>
</dbReference>
<keyword evidence="6" id="KW-1185">Reference proteome</keyword>
<dbReference type="SUPFAM" id="SSF56801">
    <property type="entry name" value="Acetyl-CoA synthetase-like"/>
    <property type="match status" value="1"/>
</dbReference>
<name>A0A8J6QU90_9BACT</name>
<gene>
    <name evidence="5" type="ORF">ICT70_05000</name>
</gene>
<evidence type="ECO:0000256" key="1">
    <source>
        <dbReference type="ARBA" id="ARBA00022598"/>
    </source>
</evidence>
<dbReference type="PANTHER" id="PTHR43272:SF32">
    <property type="entry name" value="AMP-DEPENDENT SYNTHETASE_LIGASE DOMAIN-CONTAINING PROTEIN"/>
    <property type="match status" value="1"/>
</dbReference>
<dbReference type="Pfam" id="PF00501">
    <property type="entry name" value="AMP-binding"/>
    <property type="match status" value="1"/>
</dbReference>
<comment type="caution">
    <text evidence="5">The sequence shown here is derived from an EMBL/GenBank/DDBJ whole genome shotgun (WGS) entry which is preliminary data.</text>
</comment>
<sequence length="611" mass="68591">MPSTPHPNCPYQSLPQMLRRTAEQHADRPALSYKRSGSYITLNYQQFYLRVLMTARGLRKAGMQLGDNVVIFSENRIGWAIADFGIQTAGGASVPIYATNTGAQAAYIINHCAAKIVFVSGRQQYEKLLGVRDQLPQVELVVSFERFLGDLKLPVYTLNQLSEVSHPLTSDEKAQIEKNIESIAPDHLATVIYTSGTTGEPKGVMLSQYNLLINATIGHEHLGGINPDDIFLSFLPLSHVLERTAGYHSALLLGSHIAFAESVNTVLENIIEIKPTFIVSVPRLFEKIHSRIYESVHQSSSLKRQLFHRAVDIGREYVRRRYLDNQPVGLLGLKYRIYDKLVFSKIRAKFGGNLRSFICGGAPLDKTVNEFMWVIGLPVFEGYGLTETSPAVTLNNRRHLRFGSVGIPLEGTQLKLAEDGELLIKGPQVMQGYYKDDKTTAAAMDDGWFKSGDIATIDEQGFVTIVDRKKEIIITAAGKNIPPQPLENALKLDKYISQAFVYGDAKPYLVALLTPSLERLIELAQREKLDYLAVDELVTNRRVLELFKERVELFNQSQPSYQTIKKFALLPREFSIEGGELTPTMKQKRKEIYAIHKDQIDQLYLTNGGEK</sequence>
<dbReference type="PROSITE" id="PS00455">
    <property type="entry name" value="AMP_BINDING"/>
    <property type="match status" value="1"/>
</dbReference>
<feature type="domain" description="AMP-dependent synthetase/ligase" evidence="4">
    <location>
        <begin position="18"/>
        <end position="434"/>
    </location>
</feature>
<protein>
    <submittedName>
        <fullName evidence="5">Long-chain fatty acid--CoA ligase</fullName>
    </submittedName>
</protein>
<accession>A0A8J6QU90</accession>
<dbReference type="Gene3D" id="3.40.50.12780">
    <property type="entry name" value="N-terminal domain of ligase-like"/>
    <property type="match status" value="1"/>
</dbReference>
<dbReference type="GO" id="GO:0004467">
    <property type="term" value="F:long-chain fatty acid-CoA ligase activity"/>
    <property type="evidence" value="ECO:0007669"/>
    <property type="project" value="TreeGrafter"/>
</dbReference>
<keyword evidence="2" id="KW-0276">Fatty acid metabolism</keyword>
<keyword evidence="3" id="KW-0443">Lipid metabolism</keyword>
<dbReference type="GO" id="GO:0016020">
    <property type="term" value="C:membrane"/>
    <property type="evidence" value="ECO:0007669"/>
    <property type="project" value="TreeGrafter"/>
</dbReference>
<dbReference type="InterPro" id="IPR000873">
    <property type="entry name" value="AMP-dep_synth/lig_dom"/>
</dbReference>
<proteinExistence type="predicted"/>
<dbReference type="AlphaFoldDB" id="A0A8J6QU90"/>
<evidence type="ECO:0000313" key="6">
    <source>
        <dbReference type="Proteomes" id="UP000632828"/>
    </source>
</evidence>
<dbReference type="EMBL" id="JACWUN010000004">
    <property type="protein sequence ID" value="MBD1400025.1"/>
    <property type="molecule type" value="Genomic_DNA"/>
</dbReference>
<dbReference type="Pfam" id="PF23562">
    <property type="entry name" value="AMP-binding_C_3"/>
    <property type="match status" value="1"/>
</dbReference>
<reference evidence="5" key="1">
    <citation type="submission" date="2020-09" db="EMBL/GenBank/DDBJ databases">
        <title>Pelobacter alkaliphilus sp. nov., a novel anaerobic arsenate-reducing bacterium from terrestrial mud volcano.</title>
        <authorList>
            <person name="Khomyakova M.A."/>
            <person name="Merkel A.Y."/>
            <person name="Slobodkin A.I."/>
        </authorList>
    </citation>
    <scope>NUCLEOTIDE SEQUENCE</scope>
    <source>
        <strain evidence="5">M08fum</strain>
    </source>
</reference>
<organism evidence="5 6">
    <name type="scientific">Pelovirga terrestris</name>
    <dbReference type="NCBI Taxonomy" id="2771352"/>
    <lineage>
        <taxon>Bacteria</taxon>
        <taxon>Pseudomonadati</taxon>
        <taxon>Thermodesulfobacteriota</taxon>
        <taxon>Desulfuromonadia</taxon>
        <taxon>Geobacterales</taxon>
        <taxon>Geobacteraceae</taxon>
        <taxon>Pelovirga</taxon>
    </lineage>
</organism>
<evidence type="ECO:0000259" key="4">
    <source>
        <dbReference type="Pfam" id="PF00501"/>
    </source>
</evidence>
<evidence type="ECO:0000313" key="5">
    <source>
        <dbReference type="EMBL" id="MBD1400025.1"/>
    </source>
</evidence>
<dbReference type="Proteomes" id="UP000632828">
    <property type="component" value="Unassembled WGS sequence"/>
</dbReference>
<dbReference type="CDD" id="cd05907">
    <property type="entry name" value="VL_LC_FACS_like"/>
    <property type="match status" value="1"/>
</dbReference>
<evidence type="ECO:0000256" key="2">
    <source>
        <dbReference type="ARBA" id="ARBA00022832"/>
    </source>
</evidence>
<keyword evidence="1 5" id="KW-0436">Ligase</keyword>
<dbReference type="InterPro" id="IPR020845">
    <property type="entry name" value="AMP-binding_CS"/>
</dbReference>
<dbReference type="RefSeq" id="WP_191154296.1">
    <property type="nucleotide sequence ID" value="NZ_JACWUN010000004.1"/>
</dbReference>
<dbReference type="PANTHER" id="PTHR43272">
    <property type="entry name" value="LONG-CHAIN-FATTY-ACID--COA LIGASE"/>
    <property type="match status" value="1"/>
</dbReference>